<evidence type="ECO:0000256" key="3">
    <source>
        <dbReference type="SAM" id="SignalP"/>
    </source>
</evidence>
<dbReference type="EMBL" id="CP060637">
    <property type="protein sequence ID" value="QNM14406.1"/>
    <property type="molecule type" value="Genomic_DNA"/>
</dbReference>
<dbReference type="Proteomes" id="UP000515913">
    <property type="component" value="Chromosome"/>
</dbReference>
<evidence type="ECO:0000256" key="2">
    <source>
        <dbReference type="ARBA" id="ARBA00022748"/>
    </source>
</evidence>
<sequence>MKKLIAILFVLFSFATFSAVNKAPTFSGIDQYNAEQSLDNYKGKFIILTFWATWCPACKFELPNLEKLYKQYGSNKNDIVFLGVNNENMESAKKLLTATNTTFPTIISHDAFEKYPIRAFPTIVIIDRNGNINNYTVGAIPKETLEKYINSELLQKSF</sequence>
<dbReference type="CDD" id="cd02966">
    <property type="entry name" value="TlpA_like_family"/>
    <property type="match status" value="1"/>
</dbReference>
<dbReference type="PANTHER" id="PTHR42852:SF17">
    <property type="entry name" value="THIOREDOXIN-LIKE PROTEIN HI_1115"/>
    <property type="match status" value="1"/>
</dbReference>
<comment type="subcellular location">
    <subcellularLocation>
        <location evidence="1">Cell envelope</location>
    </subcellularLocation>
</comment>
<organism evidence="5 6">
    <name type="scientific">Fusobacterium hominis</name>
    <dbReference type="NCBI Taxonomy" id="2764326"/>
    <lineage>
        <taxon>Bacteria</taxon>
        <taxon>Fusobacteriati</taxon>
        <taxon>Fusobacteriota</taxon>
        <taxon>Fusobacteriia</taxon>
        <taxon>Fusobacteriales</taxon>
        <taxon>Fusobacteriaceae</taxon>
        <taxon>Fusobacterium</taxon>
    </lineage>
</organism>
<evidence type="ECO:0000313" key="6">
    <source>
        <dbReference type="Proteomes" id="UP000515913"/>
    </source>
</evidence>
<evidence type="ECO:0000313" key="5">
    <source>
        <dbReference type="EMBL" id="QNM14406.1"/>
    </source>
</evidence>
<dbReference type="KEGG" id="fho:H9Q81_05285"/>
<feature type="chain" id="PRO_5028797701" evidence="3">
    <location>
        <begin position="19"/>
        <end position="158"/>
    </location>
</feature>
<evidence type="ECO:0000256" key="1">
    <source>
        <dbReference type="ARBA" id="ARBA00004196"/>
    </source>
</evidence>
<dbReference type="AlphaFoldDB" id="A0A7G9GUC4"/>
<dbReference type="InterPro" id="IPR050553">
    <property type="entry name" value="Thioredoxin_ResA/DsbE_sf"/>
</dbReference>
<dbReference type="InterPro" id="IPR013766">
    <property type="entry name" value="Thioredoxin_domain"/>
</dbReference>
<dbReference type="GO" id="GO:0030313">
    <property type="term" value="C:cell envelope"/>
    <property type="evidence" value="ECO:0007669"/>
    <property type="project" value="UniProtKB-SubCell"/>
</dbReference>
<keyword evidence="2" id="KW-0201">Cytochrome c-type biogenesis</keyword>
<dbReference type="InterPro" id="IPR013740">
    <property type="entry name" value="Redoxin"/>
</dbReference>
<dbReference type="Pfam" id="PF08534">
    <property type="entry name" value="Redoxin"/>
    <property type="match status" value="1"/>
</dbReference>
<evidence type="ECO:0000259" key="4">
    <source>
        <dbReference type="PROSITE" id="PS51352"/>
    </source>
</evidence>
<dbReference type="PROSITE" id="PS51352">
    <property type="entry name" value="THIOREDOXIN_2"/>
    <property type="match status" value="1"/>
</dbReference>
<dbReference type="InterPro" id="IPR017937">
    <property type="entry name" value="Thioredoxin_CS"/>
</dbReference>
<accession>A0A7G9GUC4</accession>
<keyword evidence="3" id="KW-0732">Signal</keyword>
<dbReference type="PROSITE" id="PS00194">
    <property type="entry name" value="THIOREDOXIN_1"/>
    <property type="match status" value="1"/>
</dbReference>
<dbReference type="Gene3D" id="3.40.30.10">
    <property type="entry name" value="Glutaredoxin"/>
    <property type="match status" value="1"/>
</dbReference>
<proteinExistence type="predicted"/>
<dbReference type="PANTHER" id="PTHR42852">
    <property type="entry name" value="THIOL:DISULFIDE INTERCHANGE PROTEIN DSBE"/>
    <property type="match status" value="1"/>
</dbReference>
<feature type="signal peptide" evidence="3">
    <location>
        <begin position="1"/>
        <end position="18"/>
    </location>
</feature>
<gene>
    <name evidence="5" type="ORF">H9Q81_05285</name>
</gene>
<dbReference type="GO" id="GO:0016491">
    <property type="term" value="F:oxidoreductase activity"/>
    <property type="evidence" value="ECO:0007669"/>
    <property type="project" value="InterPro"/>
</dbReference>
<dbReference type="GO" id="GO:0017004">
    <property type="term" value="P:cytochrome complex assembly"/>
    <property type="evidence" value="ECO:0007669"/>
    <property type="project" value="UniProtKB-KW"/>
</dbReference>
<dbReference type="RefSeq" id="WP_101473962.1">
    <property type="nucleotide sequence ID" value="NZ_CP060637.1"/>
</dbReference>
<name>A0A7G9GUC4_9FUSO</name>
<protein>
    <submittedName>
        <fullName evidence="5">TlpA family protein disulfide reductase</fullName>
    </submittedName>
</protein>
<dbReference type="SUPFAM" id="SSF52833">
    <property type="entry name" value="Thioredoxin-like"/>
    <property type="match status" value="1"/>
</dbReference>
<dbReference type="InterPro" id="IPR036249">
    <property type="entry name" value="Thioredoxin-like_sf"/>
</dbReference>
<feature type="domain" description="Thioredoxin" evidence="4">
    <location>
        <begin position="17"/>
        <end position="154"/>
    </location>
</feature>
<keyword evidence="6" id="KW-1185">Reference proteome</keyword>
<reference evidence="5 6" key="1">
    <citation type="submission" date="2020-08" db="EMBL/GenBank/DDBJ databases">
        <authorList>
            <person name="Liu C."/>
            <person name="Sun Q."/>
        </authorList>
    </citation>
    <scope>NUCLEOTIDE SEQUENCE [LARGE SCALE GENOMIC DNA]</scope>
    <source>
        <strain evidence="5 6">NSJ-57</strain>
    </source>
</reference>